<accession>A0A4R2JRU2</accession>
<comment type="caution">
    <text evidence="3">The sequence shown here is derived from an EMBL/GenBank/DDBJ whole genome shotgun (WGS) entry which is preliminary data.</text>
</comment>
<dbReference type="Pfam" id="PF21725">
    <property type="entry name" value="T7SS_signal"/>
    <property type="match status" value="1"/>
</dbReference>
<evidence type="ECO:0000313" key="3">
    <source>
        <dbReference type="EMBL" id="TCO62993.1"/>
    </source>
</evidence>
<organism evidence="3 4">
    <name type="scientific">Actinocrispum wychmicini</name>
    <dbReference type="NCBI Taxonomy" id="1213861"/>
    <lineage>
        <taxon>Bacteria</taxon>
        <taxon>Bacillati</taxon>
        <taxon>Actinomycetota</taxon>
        <taxon>Actinomycetes</taxon>
        <taxon>Pseudonocardiales</taxon>
        <taxon>Pseudonocardiaceae</taxon>
        <taxon>Actinocrispum</taxon>
    </lineage>
</organism>
<evidence type="ECO:0000259" key="2">
    <source>
        <dbReference type="Pfam" id="PF21725"/>
    </source>
</evidence>
<evidence type="ECO:0000256" key="1">
    <source>
        <dbReference type="SAM" id="MobiDB-lite"/>
    </source>
</evidence>
<proteinExistence type="predicted"/>
<sequence length="193" mass="20435">MAELGETQNPKELVPGDVGSVTSTMYAMRSYGDALHEAGAGLSRIDTQDGWQGQAGDQFRGRFHGEPKKWLDAGDCFHGAANALDSYASTLQWAQGQAGDAITLWNDGQTETANAKAAHDHAVAQAKQDAADKTANGTPTTAPDIPFNDPGEAKREAARQKLNSARSQLKSTGDTAEKSRPSPQASPARRRTG</sequence>
<protein>
    <recommendedName>
        <fullName evidence="2">Putative T7SS secretion signal domain-containing protein</fullName>
    </recommendedName>
</protein>
<dbReference type="InterPro" id="IPR049082">
    <property type="entry name" value="T7SS_signal"/>
</dbReference>
<dbReference type="AlphaFoldDB" id="A0A4R2JRU2"/>
<name>A0A4R2JRU2_9PSEU</name>
<feature type="compositionally biased region" description="Polar residues" evidence="1">
    <location>
        <begin position="161"/>
        <end position="174"/>
    </location>
</feature>
<keyword evidence="4" id="KW-1185">Reference proteome</keyword>
<reference evidence="3 4" key="1">
    <citation type="submission" date="2019-03" db="EMBL/GenBank/DDBJ databases">
        <title>Genomic Encyclopedia of Type Strains, Phase IV (KMG-IV): sequencing the most valuable type-strain genomes for metagenomic binning, comparative biology and taxonomic classification.</title>
        <authorList>
            <person name="Goeker M."/>
        </authorList>
    </citation>
    <scope>NUCLEOTIDE SEQUENCE [LARGE SCALE GENOMIC DNA]</scope>
    <source>
        <strain evidence="3 4">DSM 45934</strain>
    </source>
</reference>
<feature type="domain" description="Putative T7SS secretion signal" evidence="2">
    <location>
        <begin position="3"/>
        <end position="178"/>
    </location>
</feature>
<dbReference type="RefSeq" id="WP_132115149.1">
    <property type="nucleotide sequence ID" value="NZ_SLWS01000002.1"/>
</dbReference>
<dbReference type="OrthoDB" id="5194739at2"/>
<gene>
    <name evidence="3" type="ORF">EV192_1021137</name>
</gene>
<dbReference type="EMBL" id="SLWS01000002">
    <property type="protein sequence ID" value="TCO62993.1"/>
    <property type="molecule type" value="Genomic_DNA"/>
</dbReference>
<dbReference type="Proteomes" id="UP000295680">
    <property type="component" value="Unassembled WGS sequence"/>
</dbReference>
<evidence type="ECO:0000313" key="4">
    <source>
        <dbReference type="Proteomes" id="UP000295680"/>
    </source>
</evidence>
<feature type="compositionally biased region" description="Low complexity" evidence="1">
    <location>
        <begin position="123"/>
        <end position="136"/>
    </location>
</feature>
<feature type="region of interest" description="Disordered" evidence="1">
    <location>
        <begin position="113"/>
        <end position="193"/>
    </location>
</feature>